<feature type="compositionally biased region" description="Basic and acidic residues" evidence="1">
    <location>
        <begin position="9"/>
        <end position="25"/>
    </location>
</feature>
<evidence type="ECO:0000313" key="2">
    <source>
        <dbReference type="EMBL" id="OOQ46982.1"/>
    </source>
</evidence>
<evidence type="ECO:0000256" key="1">
    <source>
        <dbReference type="SAM" id="MobiDB-lite"/>
    </source>
</evidence>
<organism evidence="2 3">
    <name type="scientific">Streptomyces antibioticus</name>
    <dbReference type="NCBI Taxonomy" id="1890"/>
    <lineage>
        <taxon>Bacteria</taxon>
        <taxon>Bacillati</taxon>
        <taxon>Actinomycetota</taxon>
        <taxon>Actinomycetes</taxon>
        <taxon>Kitasatosporales</taxon>
        <taxon>Streptomycetaceae</taxon>
        <taxon>Streptomyces</taxon>
    </lineage>
</organism>
<feature type="region of interest" description="Disordered" evidence="1">
    <location>
        <begin position="1"/>
        <end position="33"/>
    </location>
</feature>
<comment type="caution">
    <text evidence="2">The sequence shown here is derived from an EMBL/GenBank/DDBJ whole genome shotgun (WGS) entry which is preliminary data.</text>
</comment>
<proteinExistence type="predicted"/>
<keyword evidence="3" id="KW-1185">Reference proteome</keyword>
<protein>
    <submittedName>
        <fullName evidence="2">Uncharacterized protein</fullName>
    </submittedName>
</protein>
<gene>
    <name evidence="2" type="ORF">AFM16_29765</name>
</gene>
<dbReference type="Proteomes" id="UP000190306">
    <property type="component" value="Chromosome"/>
</dbReference>
<sequence>MPKATHGLGGDHHRTEADTDARQDEYTTYAPSGETCSECERKIESLEQCRRISGGRSSAGRTVRYRHLECLDRVSGERGNGHADTTR</sequence>
<evidence type="ECO:0000313" key="3">
    <source>
        <dbReference type="Proteomes" id="UP000190306"/>
    </source>
</evidence>
<dbReference type="EMBL" id="LHQL01000014">
    <property type="protein sequence ID" value="OOQ46982.1"/>
    <property type="molecule type" value="Genomic_DNA"/>
</dbReference>
<accession>A0ABX3L9K0</accession>
<name>A0ABX3L9K0_STRAT</name>
<reference evidence="2 3" key="1">
    <citation type="submission" date="2015-07" db="EMBL/GenBank/DDBJ databases">
        <title>Draft Genome Sequence of Streptomyces antibioticus, IMRU 3720 reveals insights in the evolution of actinomycin biosynthetic gene clusters in Streptomyces.</title>
        <authorList>
            <person name="Crnovcic I."/>
            <person name="Ruckert C."/>
            <person name="Kalinowksi J."/>
            <person name="Keller U."/>
        </authorList>
    </citation>
    <scope>NUCLEOTIDE SEQUENCE [LARGE SCALE GENOMIC DNA]</scope>
    <source>
        <strain evidence="2 3">DSM 41481</strain>
    </source>
</reference>